<reference evidence="1" key="2">
    <citation type="submission" date="2020-11" db="EMBL/GenBank/DDBJ databases">
        <authorList>
            <person name="McCartney M.A."/>
            <person name="Auch B."/>
            <person name="Kono T."/>
            <person name="Mallez S."/>
            <person name="Becker A."/>
            <person name="Gohl D.M."/>
            <person name="Silverstein K.A.T."/>
            <person name="Koren S."/>
            <person name="Bechman K.B."/>
            <person name="Herman A."/>
            <person name="Abrahante J.E."/>
            <person name="Garbe J."/>
        </authorList>
    </citation>
    <scope>NUCLEOTIDE SEQUENCE</scope>
    <source>
        <strain evidence="1">Duluth1</strain>
        <tissue evidence="1">Whole animal</tissue>
    </source>
</reference>
<proteinExistence type="predicted"/>
<reference evidence="1" key="1">
    <citation type="journal article" date="2019" name="bioRxiv">
        <title>The Genome of the Zebra Mussel, Dreissena polymorpha: A Resource for Invasive Species Research.</title>
        <authorList>
            <person name="McCartney M.A."/>
            <person name="Auch B."/>
            <person name="Kono T."/>
            <person name="Mallez S."/>
            <person name="Zhang Y."/>
            <person name="Obille A."/>
            <person name="Becker A."/>
            <person name="Abrahante J.E."/>
            <person name="Garbe J."/>
            <person name="Badalamenti J.P."/>
            <person name="Herman A."/>
            <person name="Mangelson H."/>
            <person name="Liachko I."/>
            <person name="Sullivan S."/>
            <person name="Sone E.D."/>
            <person name="Koren S."/>
            <person name="Silverstein K.A.T."/>
            <person name="Beckman K.B."/>
            <person name="Gohl D.M."/>
        </authorList>
    </citation>
    <scope>NUCLEOTIDE SEQUENCE</scope>
    <source>
        <strain evidence="1">Duluth1</strain>
        <tissue evidence="1">Whole animal</tissue>
    </source>
</reference>
<dbReference type="AlphaFoldDB" id="A0A9D4ERN8"/>
<gene>
    <name evidence="1" type="ORF">DPMN_160666</name>
</gene>
<comment type="caution">
    <text evidence="1">The sequence shown here is derived from an EMBL/GenBank/DDBJ whole genome shotgun (WGS) entry which is preliminary data.</text>
</comment>
<name>A0A9D4ERN8_DREPO</name>
<accession>A0A9D4ERN8</accession>
<organism evidence="1 2">
    <name type="scientific">Dreissena polymorpha</name>
    <name type="common">Zebra mussel</name>
    <name type="synonym">Mytilus polymorpha</name>
    <dbReference type="NCBI Taxonomy" id="45954"/>
    <lineage>
        <taxon>Eukaryota</taxon>
        <taxon>Metazoa</taxon>
        <taxon>Spiralia</taxon>
        <taxon>Lophotrochozoa</taxon>
        <taxon>Mollusca</taxon>
        <taxon>Bivalvia</taxon>
        <taxon>Autobranchia</taxon>
        <taxon>Heteroconchia</taxon>
        <taxon>Euheterodonta</taxon>
        <taxon>Imparidentia</taxon>
        <taxon>Neoheterodontei</taxon>
        <taxon>Myida</taxon>
        <taxon>Dreissenoidea</taxon>
        <taxon>Dreissenidae</taxon>
        <taxon>Dreissena</taxon>
    </lineage>
</organism>
<keyword evidence="2" id="KW-1185">Reference proteome</keyword>
<protein>
    <submittedName>
        <fullName evidence="1">Uncharacterized protein</fullName>
    </submittedName>
</protein>
<evidence type="ECO:0000313" key="2">
    <source>
        <dbReference type="Proteomes" id="UP000828390"/>
    </source>
</evidence>
<dbReference type="PANTHER" id="PTHR14187">
    <property type="entry name" value="ALPHA KINASE/ELONGATION FACTOR 2 KINASE"/>
    <property type="match status" value="1"/>
</dbReference>
<dbReference type="EMBL" id="JAIWYP010000008">
    <property type="protein sequence ID" value="KAH3782747.1"/>
    <property type="molecule type" value="Genomic_DNA"/>
</dbReference>
<evidence type="ECO:0000313" key="1">
    <source>
        <dbReference type="EMBL" id="KAH3782747.1"/>
    </source>
</evidence>
<dbReference type="Proteomes" id="UP000828390">
    <property type="component" value="Unassembled WGS sequence"/>
</dbReference>
<dbReference type="PANTHER" id="PTHR14187:SF5">
    <property type="entry name" value="HEAT SHOCK 70 KDA PROTEIN 12A"/>
    <property type="match status" value="1"/>
</dbReference>
<sequence length="180" mass="20465">MYVQERLTEALPGMKLIVPDDAGLAVLKGAVLVGHFPEKVTSRVMTHTYGIDIYRKFDPKTHGNKRKVKVKSEWMLDNCFQIFVRANDEISLDHKLSYAIMPLDSITTVPVYRSLYENPEYTTDPGCELLGTLKIRNSDKVSLSEQNVVVIFMFGQTELFIKVRHEPSGVEEILSLDCLQ</sequence>